<feature type="compositionally biased region" description="Polar residues" evidence="1">
    <location>
        <begin position="92"/>
        <end position="110"/>
    </location>
</feature>
<keyword evidence="3" id="KW-1185">Reference proteome</keyword>
<protein>
    <submittedName>
        <fullName evidence="2">Uncharacterized protein</fullName>
    </submittedName>
</protein>
<gene>
    <name evidence="2" type="ORF">PHMEG_00035769</name>
</gene>
<organism evidence="2 3">
    <name type="scientific">Phytophthora megakarya</name>
    <dbReference type="NCBI Taxonomy" id="4795"/>
    <lineage>
        <taxon>Eukaryota</taxon>
        <taxon>Sar</taxon>
        <taxon>Stramenopiles</taxon>
        <taxon>Oomycota</taxon>
        <taxon>Peronosporomycetes</taxon>
        <taxon>Peronosporales</taxon>
        <taxon>Peronosporaceae</taxon>
        <taxon>Phytophthora</taxon>
    </lineage>
</organism>
<dbReference type="OrthoDB" id="110471at2759"/>
<feature type="region of interest" description="Disordered" evidence="1">
    <location>
        <begin position="91"/>
        <end position="119"/>
    </location>
</feature>
<evidence type="ECO:0000256" key="1">
    <source>
        <dbReference type="SAM" id="MobiDB-lite"/>
    </source>
</evidence>
<accession>A0A225UN05</accession>
<dbReference type="Proteomes" id="UP000198211">
    <property type="component" value="Unassembled WGS sequence"/>
</dbReference>
<reference evidence="3" key="1">
    <citation type="submission" date="2017-03" db="EMBL/GenBank/DDBJ databases">
        <title>Phytopthora megakarya and P. palmivora, two closely related causual agents of cacao black pod achieved similar genome size and gene model numbers by different mechanisms.</title>
        <authorList>
            <person name="Ali S."/>
            <person name="Shao J."/>
            <person name="Larry D.J."/>
            <person name="Kronmiller B."/>
            <person name="Shen D."/>
            <person name="Strem M.D."/>
            <person name="Melnick R.L."/>
            <person name="Guiltinan M.J."/>
            <person name="Tyler B.M."/>
            <person name="Meinhardt L.W."/>
            <person name="Bailey B.A."/>
        </authorList>
    </citation>
    <scope>NUCLEOTIDE SEQUENCE [LARGE SCALE GENOMIC DNA]</scope>
    <source>
        <strain evidence="3">zdho120</strain>
    </source>
</reference>
<dbReference type="AlphaFoldDB" id="A0A225UN05"/>
<dbReference type="EMBL" id="NBNE01014306">
    <property type="protein sequence ID" value="OWY94482.1"/>
    <property type="molecule type" value="Genomic_DNA"/>
</dbReference>
<name>A0A225UN05_9STRA</name>
<sequence>MGASANYEKRTCPNAISTVPPWSEKNKGYLATLDSSPACDIPEATEWLIFKDMHRPIEKEDECLGDAKTPNDLASNLSALDALSPKVDAILNAQSQRQTHNDYYQPRSPSNRPPRTLHNGLQRSLREWFHWG</sequence>
<proteinExistence type="predicted"/>
<evidence type="ECO:0000313" key="2">
    <source>
        <dbReference type="EMBL" id="OWY94482.1"/>
    </source>
</evidence>
<comment type="caution">
    <text evidence="2">The sequence shown here is derived from an EMBL/GenBank/DDBJ whole genome shotgun (WGS) entry which is preliminary data.</text>
</comment>
<evidence type="ECO:0000313" key="3">
    <source>
        <dbReference type="Proteomes" id="UP000198211"/>
    </source>
</evidence>